<proteinExistence type="predicted"/>
<evidence type="ECO:0000313" key="2">
    <source>
        <dbReference type="Proteomes" id="UP001054945"/>
    </source>
</evidence>
<sequence length="101" mass="10940">MGSRSSVQLHSPPLLICCEHLFQARKISSHTTPEEEPPAPSLDAGHLLFMLISVYSSLWVTYCQQDAPSEQLVAQGFSAMESIFLAGGLSKDHLVGSRVGL</sequence>
<organism evidence="1 2">
    <name type="scientific">Caerostris extrusa</name>
    <name type="common">Bark spider</name>
    <name type="synonym">Caerostris bankana</name>
    <dbReference type="NCBI Taxonomy" id="172846"/>
    <lineage>
        <taxon>Eukaryota</taxon>
        <taxon>Metazoa</taxon>
        <taxon>Ecdysozoa</taxon>
        <taxon>Arthropoda</taxon>
        <taxon>Chelicerata</taxon>
        <taxon>Arachnida</taxon>
        <taxon>Araneae</taxon>
        <taxon>Araneomorphae</taxon>
        <taxon>Entelegynae</taxon>
        <taxon>Araneoidea</taxon>
        <taxon>Araneidae</taxon>
        <taxon>Caerostris</taxon>
    </lineage>
</organism>
<keyword evidence="2" id="KW-1185">Reference proteome</keyword>
<evidence type="ECO:0000313" key="1">
    <source>
        <dbReference type="EMBL" id="GIY13789.1"/>
    </source>
</evidence>
<reference evidence="1 2" key="1">
    <citation type="submission" date="2021-06" db="EMBL/GenBank/DDBJ databases">
        <title>Caerostris extrusa draft genome.</title>
        <authorList>
            <person name="Kono N."/>
            <person name="Arakawa K."/>
        </authorList>
    </citation>
    <scope>NUCLEOTIDE SEQUENCE [LARGE SCALE GENOMIC DNA]</scope>
</reference>
<comment type="caution">
    <text evidence="1">The sequence shown here is derived from an EMBL/GenBank/DDBJ whole genome shotgun (WGS) entry which is preliminary data.</text>
</comment>
<name>A0AAV4QWY1_CAEEX</name>
<dbReference type="Proteomes" id="UP001054945">
    <property type="component" value="Unassembled WGS sequence"/>
</dbReference>
<dbReference type="EMBL" id="BPLR01007003">
    <property type="protein sequence ID" value="GIY13789.1"/>
    <property type="molecule type" value="Genomic_DNA"/>
</dbReference>
<dbReference type="AlphaFoldDB" id="A0AAV4QWY1"/>
<gene>
    <name evidence="1" type="ORF">CEXT_117531</name>
</gene>
<accession>A0AAV4QWY1</accession>
<protein>
    <submittedName>
        <fullName evidence="1">Uncharacterized protein</fullName>
    </submittedName>
</protein>